<dbReference type="Gene3D" id="3.30.980.40">
    <property type="match status" value="1"/>
</dbReference>
<dbReference type="Pfam" id="PF13491">
    <property type="entry name" value="FtsK_4TM"/>
    <property type="match status" value="1"/>
</dbReference>
<evidence type="ECO:0000259" key="16">
    <source>
        <dbReference type="PROSITE" id="PS50901"/>
    </source>
</evidence>
<dbReference type="InterPro" id="IPR050206">
    <property type="entry name" value="FtsK/SpoIIIE/SftA"/>
</dbReference>
<keyword evidence="9 15" id="KW-1133">Transmembrane helix</keyword>
<dbReference type="EMBL" id="JBGLYH010000003">
    <property type="protein sequence ID" value="MEZ7195582.1"/>
    <property type="molecule type" value="Genomic_DNA"/>
</dbReference>
<dbReference type="Gene3D" id="3.40.50.300">
    <property type="entry name" value="P-loop containing nucleotide triphosphate hydrolases"/>
    <property type="match status" value="1"/>
</dbReference>
<dbReference type="InterPro" id="IPR036390">
    <property type="entry name" value="WH_DNA-bd_sf"/>
</dbReference>
<evidence type="ECO:0000256" key="12">
    <source>
        <dbReference type="ARBA" id="ARBA00023306"/>
    </source>
</evidence>
<dbReference type="SUPFAM" id="SSF46785">
    <property type="entry name" value="Winged helix' DNA-binding domain"/>
    <property type="match status" value="1"/>
</dbReference>
<comment type="caution">
    <text evidence="17">The sequence shown here is derived from an EMBL/GenBank/DDBJ whole genome shotgun (WGS) entry which is preliminary data.</text>
</comment>
<feature type="transmembrane region" description="Helical" evidence="15">
    <location>
        <begin position="104"/>
        <end position="125"/>
    </location>
</feature>
<dbReference type="PANTHER" id="PTHR22683">
    <property type="entry name" value="SPORULATION PROTEIN RELATED"/>
    <property type="match status" value="1"/>
</dbReference>
<dbReference type="Gene3D" id="1.10.10.10">
    <property type="entry name" value="Winged helix-like DNA-binding domain superfamily/Winged helix DNA-binding domain"/>
    <property type="match status" value="1"/>
</dbReference>
<evidence type="ECO:0000256" key="10">
    <source>
        <dbReference type="ARBA" id="ARBA00023125"/>
    </source>
</evidence>
<dbReference type="RefSeq" id="WP_371385130.1">
    <property type="nucleotide sequence ID" value="NZ_JBGLYH010000003.1"/>
</dbReference>
<feature type="transmembrane region" description="Helical" evidence="15">
    <location>
        <begin position="21"/>
        <end position="40"/>
    </location>
</feature>
<protein>
    <submittedName>
        <fullName evidence="17">DNA translocase FtsK</fullName>
    </submittedName>
</protein>
<feature type="domain" description="FtsK" evidence="16">
    <location>
        <begin position="412"/>
        <end position="612"/>
    </location>
</feature>
<dbReference type="SMART" id="SM00843">
    <property type="entry name" value="Ftsk_gamma"/>
    <property type="match status" value="1"/>
</dbReference>
<feature type="binding site" evidence="13">
    <location>
        <begin position="430"/>
        <end position="437"/>
    </location>
    <ligand>
        <name>ATP</name>
        <dbReference type="ChEBI" id="CHEBI:30616"/>
    </ligand>
</feature>
<comment type="similarity">
    <text evidence="2">Belongs to the FtsK/SpoIIIE/SftA family.</text>
</comment>
<evidence type="ECO:0000313" key="18">
    <source>
        <dbReference type="Proteomes" id="UP001568698"/>
    </source>
</evidence>
<comment type="subcellular location">
    <subcellularLocation>
        <location evidence="1">Cell membrane</location>
        <topology evidence="1">Multi-pass membrane protein</topology>
    </subcellularLocation>
</comment>
<dbReference type="SUPFAM" id="SSF52540">
    <property type="entry name" value="P-loop containing nucleoside triphosphate hydrolases"/>
    <property type="match status" value="1"/>
</dbReference>
<keyword evidence="3" id="KW-1003">Cell membrane</keyword>
<dbReference type="PROSITE" id="PS50901">
    <property type="entry name" value="FTSK"/>
    <property type="match status" value="1"/>
</dbReference>
<evidence type="ECO:0000256" key="6">
    <source>
        <dbReference type="ARBA" id="ARBA00022741"/>
    </source>
</evidence>
<dbReference type="InterPro" id="IPR036388">
    <property type="entry name" value="WH-like_DNA-bd_sf"/>
</dbReference>
<evidence type="ECO:0000256" key="8">
    <source>
        <dbReference type="ARBA" id="ARBA00022840"/>
    </source>
</evidence>
<keyword evidence="10" id="KW-0238">DNA-binding</keyword>
<keyword evidence="6 13" id="KW-0547">Nucleotide-binding</keyword>
<keyword evidence="5 15" id="KW-0812">Transmembrane</keyword>
<reference evidence="17 18" key="1">
    <citation type="submission" date="2024-08" db="EMBL/GenBank/DDBJ databases">
        <title>Sulfate-reducing bacteria isolated from formation water of the oil field in Kazakhstan and description of Pseudodesulfovibrio sp.</title>
        <authorList>
            <person name="Bidzhieva S.K."/>
            <person name="Tourova T.P."/>
            <person name="Grouzdev D.S."/>
            <person name="Beletsky A.V."/>
            <person name="Sokolova D.S."/>
            <person name="Samigullina S.R."/>
            <person name="Poltaraus A.B."/>
            <person name="Avtukh A.N."/>
            <person name="Tereshina V.M."/>
            <person name="Zhaparov N.S."/>
            <person name="Mardanov A.V."/>
            <person name="Nazina T.N."/>
        </authorList>
    </citation>
    <scope>NUCLEOTIDE SEQUENCE [LARGE SCALE GENOMIC DNA]</scope>
    <source>
        <strain evidence="17 18">9FUS</strain>
    </source>
</reference>
<dbReference type="PANTHER" id="PTHR22683:SF41">
    <property type="entry name" value="DNA TRANSLOCASE FTSK"/>
    <property type="match status" value="1"/>
</dbReference>
<evidence type="ECO:0000256" key="2">
    <source>
        <dbReference type="ARBA" id="ARBA00006474"/>
    </source>
</evidence>
<evidence type="ECO:0000256" key="15">
    <source>
        <dbReference type="SAM" id="Phobius"/>
    </source>
</evidence>
<keyword evidence="4" id="KW-0132">Cell division</keyword>
<evidence type="ECO:0000256" key="14">
    <source>
        <dbReference type="SAM" id="MobiDB-lite"/>
    </source>
</evidence>
<keyword evidence="18" id="KW-1185">Reference proteome</keyword>
<proteinExistence type="inferred from homology"/>
<evidence type="ECO:0000313" key="17">
    <source>
        <dbReference type="EMBL" id="MEZ7195582.1"/>
    </source>
</evidence>
<keyword evidence="8 13" id="KW-0067">ATP-binding</keyword>
<dbReference type="InterPro" id="IPR041027">
    <property type="entry name" value="FtsK_alpha"/>
</dbReference>
<dbReference type="InterPro" id="IPR027417">
    <property type="entry name" value="P-loop_NTPase"/>
</dbReference>
<dbReference type="Pfam" id="PF01580">
    <property type="entry name" value="FtsK_SpoIIIE"/>
    <property type="match status" value="1"/>
</dbReference>
<feature type="compositionally biased region" description="Pro residues" evidence="14">
    <location>
        <begin position="255"/>
        <end position="265"/>
    </location>
</feature>
<dbReference type="InterPro" id="IPR002543">
    <property type="entry name" value="FtsK_dom"/>
</dbReference>
<keyword evidence="11 15" id="KW-0472">Membrane</keyword>
<evidence type="ECO:0000256" key="7">
    <source>
        <dbReference type="ARBA" id="ARBA00022829"/>
    </source>
</evidence>
<feature type="region of interest" description="Disordered" evidence="14">
    <location>
        <begin position="243"/>
        <end position="291"/>
    </location>
</feature>
<feature type="compositionally biased region" description="Low complexity" evidence="14">
    <location>
        <begin position="266"/>
        <end position="290"/>
    </location>
</feature>
<gene>
    <name evidence="17" type="ORF">AB6M95_02390</name>
</gene>
<keyword evidence="12" id="KW-0131">Cell cycle</keyword>
<keyword evidence="7" id="KW-0159">Chromosome partition</keyword>
<dbReference type="Pfam" id="PF09397">
    <property type="entry name" value="FtsK_gamma"/>
    <property type="match status" value="1"/>
</dbReference>
<dbReference type="Proteomes" id="UP001568698">
    <property type="component" value="Unassembled WGS sequence"/>
</dbReference>
<evidence type="ECO:0000256" key="3">
    <source>
        <dbReference type="ARBA" id="ARBA00022475"/>
    </source>
</evidence>
<evidence type="ECO:0000256" key="9">
    <source>
        <dbReference type="ARBA" id="ARBA00022989"/>
    </source>
</evidence>
<dbReference type="InterPro" id="IPR025199">
    <property type="entry name" value="FtsK_4TM"/>
</dbReference>
<organism evidence="17 18">
    <name type="scientific">Pseudodesulfovibrio karagichevae</name>
    <dbReference type="NCBI Taxonomy" id="3239305"/>
    <lineage>
        <taxon>Bacteria</taxon>
        <taxon>Pseudomonadati</taxon>
        <taxon>Thermodesulfobacteriota</taxon>
        <taxon>Desulfovibrionia</taxon>
        <taxon>Desulfovibrionales</taxon>
        <taxon>Desulfovibrionaceae</taxon>
    </lineage>
</organism>
<feature type="transmembrane region" description="Helical" evidence="15">
    <location>
        <begin position="60"/>
        <end position="92"/>
    </location>
</feature>
<evidence type="ECO:0000256" key="4">
    <source>
        <dbReference type="ARBA" id="ARBA00022618"/>
    </source>
</evidence>
<dbReference type="Pfam" id="PF17854">
    <property type="entry name" value="FtsK_alpha"/>
    <property type="match status" value="1"/>
</dbReference>
<dbReference type="InterPro" id="IPR018541">
    <property type="entry name" value="Ftsk_gamma"/>
</dbReference>
<feature type="transmembrane region" description="Helical" evidence="15">
    <location>
        <begin position="160"/>
        <end position="186"/>
    </location>
</feature>
<evidence type="ECO:0000256" key="11">
    <source>
        <dbReference type="ARBA" id="ARBA00023136"/>
    </source>
</evidence>
<accession>A0ABV4K1D9</accession>
<evidence type="ECO:0000256" key="13">
    <source>
        <dbReference type="PROSITE-ProRule" id="PRU00289"/>
    </source>
</evidence>
<evidence type="ECO:0000256" key="1">
    <source>
        <dbReference type="ARBA" id="ARBA00004651"/>
    </source>
</evidence>
<sequence>MARQRKTTVKTEMRKGRGNEFIGLFFLFLSAFLFLSILSFSPGDPSFNQAVTAGRKVQNVVGYAGAYCAGFLVEMFGMGAVFWPLYFLYLGLARFVARLKISPLRWLGIIGLVVAFEAWAMHPWFFTVPEDAYGLIGSGFFGRSIITKYTMPYLRPVGTFLLWLFVTIISLQAVIGFTWASVWALLARWWGIYREGAVVRAEHRAEKRAEKRAERRAAKALAGEMEPEPAEEEMGLQFVDLDAGEDGRPVKTPRPAQPKPKPAPAKPAAAKIPAGPGGLPSPALLTAPPAQKTSQTPAVLQPLADRLKECLNDFNVQGEMQRVVPGPVVTMFEFKPAPGIKVSKIEGLTDDIALALRAESVRIEAPIPGKDSVGVEIPNIEREMVYLREILESKEFTGSKSPLTLALGKDIQGATQVADLARMPHLLVAGATGAGKSVGINGFLLSLLYKAGPEDVKLLLVDPKRIELAPYADLPHLVHPVVTDMNMAKSALEWAVFEMDCRYEKMAQLGVRNIEGYNKKLEEMGDNVPEEFENMKHMPYLVIIIDELADLMMTAAKDVEQCIVRLAQLARAAGIHLVLATQRPSVDVVTGLIKANFPTRISFFVTSKFDSRTILDAVGAERLLGKGDMLFKPSGGKLKRMHGAYVDETEIAHVVDFWKNAVPQEFELDFSDWSPNAGNDAGSGGVAGASGDPVYDEAVQFVLSQGKASISLLQRRLRIGFNRAARFIEQMEMDGILGPQDGSKPRKVIKPE</sequence>
<evidence type="ECO:0000256" key="5">
    <source>
        <dbReference type="ARBA" id="ARBA00022692"/>
    </source>
</evidence>
<name>A0ABV4K1D9_9BACT</name>